<dbReference type="Pfam" id="PF10435">
    <property type="entry name" value="BetaGal_dom2"/>
    <property type="match status" value="1"/>
</dbReference>
<dbReference type="GO" id="GO:0004565">
    <property type="term" value="F:beta-galactosidase activity"/>
    <property type="evidence" value="ECO:0007669"/>
    <property type="project" value="UniProtKB-EC"/>
</dbReference>
<gene>
    <name evidence="12" type="ORF">TSTA_097550</name>
</gene>
<sequence>MRFLHLYSLCLALGIGQILAKTQPAISLTARNTTQLQDIVTWDENSILVHGERVLLLSGEFHPFRLPSPDLWLDIFQKVRALGFSAVSFYLDWALLEGEPGHIRIDGVFKLDKFFSSAEEAGIYLIARPGPYINAEVSGGGFPGWLQRVDGPLRGTNPGFLEAITPYISAVGKIIARAQITNGGPVILLQPENEYTYCVNEPGYLQMNNMTVTSLDTSCLEKEYMQYVEEQYRKAGIVVPFIVNDAFPAGDFAPGTGVGEVDIYSFDFYPLGWNTAPLDPSNWSTLNDPRPYYNYTVHENQSPDTPFSISEYQGGSPDAWGGVGVDSTAAHIGPEFGRIFYKINYGYRAAIHNLYMIFGGTNWGNLGHPGGYTSYDVGAAIKEDRQVTREKYSELKLQAAFLQASPAYLLSSPHNGSYGTYTDVDTLSTTRLSTNHTNFFIVRHGNLSSEESTSYKLRIPTSRGNLTIPQLGGSLSLNGRDSKIHVADYDVGGINLVYSTAEVFSWKKSGSKSVLVLYGGFNETHELAVPTALGLPSKCEEGGLNVKRVSSVGTIIQWSVESTRRVVHFNDRLEIHLLSRNDAFNYWVLDLKRPAPLNRYASSERSNNSVIVKAGYLLRTADVAHSVLQLKGDINATTEIELIAGPPSIFSIYFNGKKVPTTVSNGRLSGNVTYTKTDLKLPDLASCKWHSLDSLPEITPGYDDSKWITCNHTRSVNPRNITTPTSLYASDYGFNGGSLLYRGSFVANGSEESLYLLTEAGYAYAHGVWINSTYLGSWEGSAADMFYNQTFSLGELQSGETYLITVLIDHMGNDENFPANKPIMKDPRGILDFDLHGRSKESVSWKIAGNIGGEHYSDVSRGPLNEGSIYAERQGYHLPGTPISKWEVRSPLNETSEPGVKFYATSFDLSIPLGYDVPISVVFTNTTSNDSSPASFRSEMFINGWQFGKYVNNVGPQVRYPVPEGILNYNGTNYFALTIWSTSSSAFSLAGLQLQADAVIQSGYQKPSLVQGQRYAKRLNAY</sequence>
<dbReference type="InterPro" id="IPR025300">
    <property type="entry name" value="BetaGal_jelly_roll_dom"/>
</dbReference>
<dbReference type="Pfam" id="PF13364">
    <property type="entry name" value="BetaGal_ABD2"/>
    <property type="match status" value="2"/>
</dbReference>
<dbReference type="Pfam" id="PF13363">
    <property type="entry name" value="BetaGal_dom3"/>
    <property type="match status" value="1"/>
</dbReference>
<dbReference type="InterPro" id="IPR031330">
    <property type="entry name" value="Gly_Hdrlase_35_cat"/>
</dbReference>
<reference evidence="13" key="1">
    <citation type="journal article" date="2015" name="Genome Announc.">
        <title>Genome sequence of the AIDS-associated pathogen Penicillium marneffei (ATCC18224) and its near taxonomic relative Talaromyces stipitatus (ATCC10500).</title>
        <authorList>
            <person name="Nierman W.C."/>
            <person name="Fedorova-Abrams N.D."/>
            <person name="Andrianopoulos A."/>
        </authorList>
    </citation>
    <scope>NUCLEOTIDE SEQUENCE [LARGE SCALE GENOMIC DNA]</scope>
    <source>
        <strain evidence="13">ATCC 10500 / CBS 375.48 / QM 6759 / NRRL 1006</strain>
    </source>
</reference>
<dbReference type="Gene3D" id="2.102.20.10">
    <property type="entry name" value="Beta-galactosidase, domain 2"/>
    <property type="match status" value="1"/>
</dbReference>
<name>B8MLY7_TALSN</name>
<evidence type="ECO:0000259" key="11">
    <source>
        <dbReference type="SMART" id="SM01029"/>
    </source>
</evidence>
<protein>
    <recommendedName>
        <fullName evidence="3 8">Beta-galactosidase</fullName>
        <ecNumber evidence="3 8">3.2.1.23</ecNumber>
    </recommendedName>
</protein>
<dbReference type="FunFam" id="2.60.120.260:FF:000065">
    <property type="entry name" value="Beta-galactosidase A"/>
    <property type="match status" value="1"/>
</dbReference>
<keyword evidence="5 8" id="KW-0378">Hydrolase</keyword>
<dbReference type="InterPro" id="IPR037110">
    <property type="entry name" value="Betagal_dom2_sf"/>
</dbReference>
<evidence type="ECO:0000256" key="7">
    <source>
        <dbReference type="ARBA" id="ARBA00023295"/>
    </source>
</evidence>
<dbReference type="STRING" id="441959.B8MLY7"/>
<dbReference type="InterPro" id="IPR008979">
    <property type="entry name" value="Galactose-bd-like_sf"/>
</dbReference>
<evidence type="ECO:0000256" key="10">
    <source>
        <dbReference type="SAM" id="SignalP"/>
    </source>
</evidence>
<dbReference type="FunFam" id="2.102.20.10:FF:000001">
    <property type="entry name" value="Beta-galactosidase A"/>
    <property type="match status" value="1"/>
</dbReference>
<proteinExistence type="inferred from homology"/>
<dbReference type="Gene3D" id="2.60.390.10">
    <property type="entry name" value="Beta-galactosidase, domain 3"/>
    <property type="match status" value="1"/>
</dbReference>
<evidence type="ECO:0000256" key="2">
    <source>
        <dbReference type="ARBA" id="ARBA00009809"/>
    </source>
</evidence>
<dbReference type="AlphaFoldDB" id="B8MLY7"/>
<evidence type="ECO:0000256" key="1">
    <source>
        <dbReference type="ARBA" id="ARBA00001412"/>
    </source>
</evidence>
<keyword evidence="6" id="KW-0325">Glycoprotein</keyword>
<dbReference type="PhylomeDB" id="B8MLY7"/>
<dbReference type="SUPFAM" id="SSF51011">
    <property type="entry name" value="Glycosyl hydrolase domain"/>
    <property type="match status" value="1"/>
</dbReference>
<comment type="catalytic activity">
    <reaction evidence="1 8">
        <text>Hydrolysis of terminal non-reducing beta-D-galactose residues in beta-D-galactosides.</text>
        <dbReference type="EC" id="3.2.1.23"/>
    </reaction>
</comment>
<accession>B8MLY7</accession>
<dbReference type="SMART" id="SM01029">
    <property type="entry name" value="BetaGal_dom2"/>
    <property type="match status" value="1"/>
</dbReference>
<dbReference type="InterPro" id="IPR019801">
    <property type="entry name" value="Glyco_hydro_35_CS"/>
</dbReference>
<keyword evidence="13" id="KW-1185">Reference proteome</keyword>
<dbReference type="SUPFAM" id="SSF49785">
    <property type="entry name" value="Galactose-binding domain-like"/>
    <property type="match status" value="2"/>
</dbReference>
<evidence type="ECO:0000256" key="8">
    <source>
        <dbReference type="RuleBase" id="RU000675"/>
    </source>
</evidence>
<evidence type="ECO:0000256" key="3">
    <source>
        <dbReference type="ARBA" id="ARBA00012756"/>
    </source>
</evidence>
<dbReference type="InterPro" id="IPR001944">
    <property type="entry name" value="Glycoside_Hdrlase_35"/>
</dbReference>
<dbReference type="Proteomes" id="UP000001745">
    <property type="component" value="Unassembled WGS sequence"/>
</dbReference>
<dbReference type="EC" id="3.2.1.23" evidence="3 8"/>
<dbReference type="SUPFAM" id="SSF51445">
    <property type="entry name" value="(Trans)glycosidases"/>
    <property type="match status" value="1"/>
</dbReference>
<dbReference type="Gene3D" id="2.60.120.260">
    <property type="entry name" value="Galactose-binding domain-like"/>
    <property type="match status" value="2"/>
</dbReference>
<dbReference type="InterPro" id="IPR025972">
    <property type="entry name" value="BetaGal_dom3"/>
</dbReference>
<dbReference type="PRINTS" id="PR00742">
    <property type="entry name" value="GLHYDRLASE35"/>
</dbReference>
<organism evidence="12 13">
    <name type="scientific">Talaromyces stipitatus (strain ATCC 10500 / CBS 375.48 / QM 6759 / NRRL 1006)</name>
    <name type="common">Penicillium stipitatum</name>
    <dbReference type="NCBI Taxonomy" id="441959"/>
    <lineage>
        <taxon>Eukaryota</taxon>
        <taxon>Fungi</taxon>
        <taxon>Dikarya</taxon>
        <taxon>Ascomycota</taxon>
        <taxon>Pezizomycotina</taxon>
        <taxon>Eurotiomycetes</taxon>
        <taxon>Eurotiomycetidae</taxon>
        <taxon>Eurotiales</taxon>
        <taxon>Trichocomaceae</taxon>
        <taxon>Talaromyces</taxon>
        <taxon>Talaromyces sect. Talaromyces</taxon>
    </lineage>
</organism>
<dbReference type="InterPro" id="IPR017853">
    <property type="entry name" value="GH"/>
</dbReference>
<dbReference type="OMA" id="ENEYTAC"/>
<evidence type="ECO:0000313" key="13">
    <source>
        <dbReference type="Proteomes" id="UP000001745"/>
    </source>
</evidence>
<keyword evidence="4 10" id="KW-0732">Signal</keyword>
<dbReference type="VEuPathDB" id="FungiDB:TSTA_097550"/>
<dbReference type="PROSITE" id="PS01182">
    <property type="entry name" value="GLYCOSYL_HYDROL_F35"/>
    <property type="match status" value="1"/>
</dbReference>
<evidence type="ECO:0000256" key="5">
    <source>
        <dbReference type="ARBA" id="ARBA00022801"/>
    </source>
</evidence>
<dbReference type="RefSeq" id="XP_002485737.1">
    <property type="nucleotide sequence ID" value="XM_002485692.1"/>
</dbReference>
<keyword evidence="7 8" id="KW-0326">Glycosidase</keyword>
<feature type="chain" id="PRO_5002875211" description="Beta-galactosidase" evidence="10">
    <location>
        <begin position="21"/>
        <end position="1022"/>
    </location>
</feature>
<evidence type="ECO:0000256" key="9">
    <source>
        <dbReference type="RuleBase" id="RU003679"/>
    </source>
</evidence>
<dbReference type="Pfam" id="PF01301">
    <property type="entry name" value="Glyco_hydro_35"/>
    <property type="match status" value="1"/>
</dbReference>
<feature type="signal peptide" evidence="10">
    <location>
        <begin position="1"/>
        <end position="20"/>
    </location>
</feature>
<dbReference type="InParanoid" id="B8MLY7"/>
<dbReference type="OrthoDB" id="1657402at2759"/>
<dbReference type="GeneID" id="8108394"/>
<evidence type="ECO:0000256" key="4">
    <source>
        <dbReference type="ARBA" id="ARBA00022729"/>
    </source>
</evidence>
<dbReference type="eggNOG" id="KOG0496">
    <property type="taxonomic scope" value="Eukaryota"/>
</dbReference>
<dbReference type="SUPFAM" id="SSF117100">
    <property type="entry name" value="Beta-galactosidase LacA, domain 3"/>
    <property type="match status" value="1"/>
</dbReference>
<feature type="domain" description="Beta-galactosidase" evidence="11">
    <location>
        <begin position="408"/>
        <end position="586"/>
    </location>
</feature>
<dbReference type="GO" id="GO:0005975">
    <property type="term" value="P:carbohydrate metabolic process"/>
    <property type="evidence" value="ECO:0007669"/>
    <property type="project" value="InterPro"/>
</dbReference>
<evidence type="ECO:0000256" key="6">
    <source>
        <dbReference type="ARBA" id="ARBA00023180"/>
    </source>
</evidence>
<dbReference type="FunFam" id="3.20.20.80:FF:000040">
    <property type="entry name" value="Beta-galactosidase A"/>
    <property type="match status" value="1"/>
</dbReference>
<dbReference type="InterPro" id="IPR018954">
    <property type="entry name" value="Betagal_dom2"/>
</dbReference>
<dbReference type="EMBL" id="EQ962658">
    <property type="protein sequence ID" value="EED13499.1"/>
    <property type="molecule type" value="Genomic_DNA"/>
</dbReference>
<dbReference type="PANTHER" id="PTHR23421">
    <property type="entry name" value="BETA-GALACTOSIDASE RELATED"/>
    <property type="match status" value="1"/>
</dbReference>
<comment type="similarity">
    <text evidence="2 9">Belongs to the glycosyl hydrolase 35 family.</text>
</comment>
<dbReference type="InterPro" id="IPR036833">
    <property type="entry name" value="BetaGal_dom3_sf"/>
</dbReference>
<dbReference type="HOGENOM" id="CLU_005732_2_0_1"/>
<evidence type="ECO:0000313" key="12">
    <source>
        <dbReference type="EMBL" id="EED13499.1"/>
    </source>
</evidence>
<dbReference type="Gene3D" id="3.20.20.80">
    <property type="entry name" value="Glycosidases"/>
    <property type="match status" value="1"/>
</dbReference>